<evidence type="ECO:0000313" key="4">
    <source>
        <dbReference type="EMBL" id="MBE6832659.1"/>
    </source>
</evidence>
<dbReference type="EMBL" id="SVNY01000002">
    <property type="protein sequence ID" value="MBE6832659.1"/>
    <property type="molecule type" value="Genomic_DNA"/>
</dbReference>
<dbReference type="InterPro" id="IPR005659">
    <property type="entry name" value="Chemorcpt_Glu_NH3ase_CheD"/>
</dbReference>
<keyword evidence="1 3" id="KW-0145">Chemotaxis</keyword>
<evidence type="ECO:0000256" key="3">
    <source>
        <dbReference type="HAMAP-Rule" id="MF_01440"/>
    </source>
</evidence>
<dbReference type="InterPro" id="IPR038592">
    <property type="entry name" value="CheD-like_sf"/>
</dbReference>
<comment type="similarity">
    <text evidence="3">Belongs to the CheD family.</text>
</comment>
<dbReference type="SUPFAM" id="SSF64438">
    <property type="entry name" value="CNF1/YfiH-like putative cysteine hydrolases"/>
    <property type="match status" value="1"/>
</dbReference>
<name>A0A928KW11_9FIRM</name>
<comment type="caution">
    <text evidence="4">The sequence shown here is derived from an EMBL/GenBank/DDBJ whole genome shotgun (WGS) entry which is preliminary data.</text>
</comment>
<dbReference type="GO" id="GO:0006935">
    <property type="term" value="P:chemotaxis"/>
    <property type="evidence" value="ECO:0007669"/>
    <property type="project" value="UniProtKB-UniRule"/>
</dbReference>
<dbReference type="HAMAP" id="MF_01440">
    <property type="entry name" value="CheD"/>
    <property type="match status" value="1"/>
</dbReference>
<comment type="catalytic activity">
    <reaction evidence="3">
        <text>L-glutaminyl-[protein] + H2O = L-glutamyl-[protein] + NH4(+)</text>
        <dbReference type="Rhea" id="RHEA:16441"/>
        <dbReference type="Rhea" id="RHEA-COMP:10207"/>
        <dbReference type="Rhea" id="RHEA-COMP:10208"/>
        <dbReference type="ChEBI" id="CHEBI:15377"/>
        <dbReference type="ChEBI" id="CHEBI:28938"/>
        <dbReference type="ChEBI" id="CHEBI:29973"/>
        <dbReference type="ChEBI" id="CHEBI:30011"/>
        <dbReference type="EC" id="3.5.1.44"/>
    </reaction>
</comment>
<evidence type="ECO:0000313" key="5">
    <source>
        <dbReference type="Proteomes" id="UP000754750"/>
    </source>
</evidence>
<proteinExistence type="inferred from homology"/>
<protein>
    <recommendedName>
        <fullName evidence="3">Probable chemoreceptor glutamine deamidase CheD</fullName>
        <ecNumber evidence="3">3.5.1.44</ecNumber>
    </recommendedName>
</protein>
<evidence type="ECO:0000256" key="2">
    <source>
        <dbReference type="ARBA" id="ARBA00022801"/>
    </source>
</evidence>
<dbReference type="EC" id="3.5.1.44" evidence="3"/>
<dbReference type="GO" id="GO:0050568">
    <property type="term" value="F:protein-glutamine glutaminase activity"/>
    <property type="evidence" value="ECO:0007669"/>
    <property type="project" value="UniProtKB-UniRule"/>
</dbReference>
<evidence type="ECO:0000256" key="1">
    <source>
        <dbReference type="ARBA" id="ARBA00022500"/>
    </source>
</evidence>
<sequence>MITIGISDMKVVKGSEQLVTYALGSCVGICLYDPLRKVGGLGHIMLPKFPVGNPKENKYRFADTCITEMLREMERLGACRAQLTAKIAGGAKMFEVSGDSAFGNIGQRNVMAVRAMLAYAKIPIKAQDTGLNYGRTLYFTTDDGVMTIKSFANGVKVY</sequence>
<comment type="function">
    <text evidence="3">Probably deamidates glutamine residues to glutamate on methyl-accepting chemotaxis receptors (MCPs), playing an important role in chemotaxis.</text>
</comment>
<dbReference type="CDD" id="cd16352">
    <property type="entry name" value="CheD"/>
    <property type="match status" value="1"/>
</dbReference>
<dbReference type="Pfam" id="PF03975">
    <property type="entry name" value="CheD"/>
    <property type="match status" value="1"/>
</dbReference>
<organism evidence="4 5">
    <name type="scientific">Faecalispora sporosphaeroides</name>
    <dbReference type="NCBI Taxonomy" id="1549"/>
    <lineage>
        <taxon>Bacteria</taxon>
        <taxon>Bacillati</taxon>
        <taxon>Bacillota</taxon>
        <taxon>Clostridia</taxon>
        <taxon>Eubacteriales</taxon>
        <taxon>Oscillospiraceae</taxon>
        <taxon>Faecalispora</taxon>
    </lineage>
</organism>
<reference evidence="4" key="1">
    <citation type="submission" date="2019-04" db="EMBL/GenBank/DDBJ databases">
        <title>Evolution of Biomass-Degrading Anaerobic Consortia Revealed by Metagenomics.</title>
        <authorList>
            <person name="Peng X."/>
        </authorList>
    </citation>
    <scope>NUCLEOTIDE SEQUENCE</scope>
    <source>
        <strain evidence="4">SIG551</strain>
    </source>
</reference>
<dbReference type="PANTHER" id="PTHR35147:SF1">
    <property type="entry name" value="CHEMORECEPTOR GLUTAMINE DEAMIDASE CHED-RELATED"/>
    <property type="match status" value="1"/>
</dbReference>
<gene>
    <name evidence="3" type="primary">cheD</name>
    <name evidence="4" type="ORF">E7512_03610</name>
</gene>
<dbReference type="AlphaFoldDB" id="A0A928KW11"/>
<accession>A0A928KW11</accession>
<dbReference type="Proteomes" id="UP000754750">
    <property type="component" value="Unassembled WGS sequence"/>
</dbReference>
<keyword evidence="2 3" id="KW-0378">Hydrolase</keyword>
<dbReference type="Gene3D" id="3.30.1330.200">
    <property type="match status" value="1"/>
</dbReference>
<dbReference type="PANTHER" id="PTHR35147">
    <property type="entry name" value="CHEMORECEPTOR GLUTAMINE DEAMIDASE CHED-RELATED"/>
    <property type="match status" value="1"/>
</dbReference>
<dbReference type="InterPro" id="IPR011324">
    <property type="entry name" value="Cytotoxic_necrot_fac-like_cat"/>
</dbReference>